<sequence>MATKAKINQAGQRLINKESQVSTEEANLILQQFRSIHQHPMSLFRHMMERKLKKHSIKSTPVQRLKRIPSIIKKLKIQKKMKLSRMQDIGGLRIILNNMQEVDLVRDEIKKVEKHGSFKFTFANEKNYIENPPESGYRSIHMVYKYDKNIEIEKQCRVEIQIRTKLQHSWATAVEVLGTYLNQPLKQSLGESEYLNIFKDISKLFVTLEKRNIDIDYDFIKKVQKDIASVELFDKLQSFNMLFRHLNDSNNVQGQYVLLKMNFKEKVVEIAQYGKVKFEQANKDYSKMELDNFANKAVEVVLLSIQDIKKLKQSYPNYFMDTTEFINNLDKLFNFTKEMQELQQLIDNSKDEKHKELLSKMLDDIFKNTLKSFSRSKK</sequence>
<gene>
    <name evidence="2" type="ORF">Ctma_1531</name>
</gene>
<dbReference type="AlphaFoldDB" id="A0AAU6PID8"/>
<dbReference type="GO" id="GO:0015969">
    <property type="term" value="P:guanosine tetraphosphate metabolic process"/>
    <property type="evidence" value="ECO:0007669"/>
    <property type="project" value="InterPro"/>
</dbReference>
<reference evidence="2" key="1">
    <citation type="submission" date="2023-10" db="EMBL/GenBank/DDBJ databases">
        <title>The first scallop-associated chemosynthetic bacterial symbiont.</title>
        <authorList>
            <person name="Lin Y.-T."/>
            <person name="Sun J."/>
            <person name="Ip J.C.-H."/>
            <person name="He X."/>
            <person name="Gao Z.-M."/>
            <person name="Perez M."/>
            <person name="Xu T."/>
            <person name="Qian P.-Y."/>
            <person name="Qiu J.-W."/>
        </authorList>
    </citation>
    <scope>NUCLEOTIDE SEQUENCE</scope>
    <source>
        <strain evidence="2">Gill1</strain>
    </source>
</reference>
<dbReference type="SMART" id="SM00954">
    <property type="entry name" value="RelA_SpoT"/>
    <property type="match status" value="1"/>
</dbReference>
<feature type="domain" description="RelA/SpoT" evidence="1">
    <location>
        <begin position="63"/>
        <end position="184"/>
    </location>
</feature>
<evidence type="ECO:0000313" key="2">
    <source>
        <dbReference type="EMBL" id="WXU00799.1"/>
    </source>
</evidence>
<dbReference type="Gene3D" id="3.30.460.10">
    <property type="entry name" value="Beta Polymerase, domain 2"/>
    <property type="match status" value="1"/>
</dbReference>
<accession>A0AAU6PID8</accession>
<protein>
    <recommendedName>
        <fullName evidence="1">RelA/SpoT domain-containing protein</fullName>
    </recommendedName>
</protein>
<organism evidence="2">
    <name type="scientific">Catillopecten margaritatus gill symbiont</name>
    <dbReference type="NCBI Taxonomy" id="3083288"/>
    <lineage>
        <taxon>Bacteria</taxon>
        <taxon>Pseudomonadati</taxon>
        <taxon>Pseudomonadota</taxon>
        <taxon>Gammaproteobacteria</taxon>
        <taxon>sulfur-oxidizing symbionts</taxon>
    </lineage>
</organism>
<dbReference type="PANTHER" id="PTHR47837">
    <property type="entry name" value="GTP PYROPHOSPHOKINASE YJBM"/>
    <property type="match status" value="1"/>
</dbReference>
<dbReference type="SUPFAM" id="SSF81301">
    <property type="entry name" value="Nucleotidyltransferase"/>
    <property type="match status" value="1"/>
</dbReference>
<dbReference type="InterPro" id="IPR007685">
    <property type="entry name" value="RelA_SpoT"/>
</dbReference>
<dbReference type="EMBL" id="CP138327">
    <property type="protein sequence ID" value="WXU00799.1"/>
    <property type="molecule type" value="Genomic_DNA"/>
</dbReference>
<dbReference type="InterPro" id="IPR043519">
    <property type="entry name" value="NT_sf"/>
</dbReference>
<evidence type="ECO:0000259" key="1">
    <source>
        <dbReference type="SMART" id="SM00954"/>
    </source>
</evidence>
<dbReference type="PANTHER" id="PTHR47837:SF1">
    <property type="entry name" value="GTP PYROPHOSPHOKINASE YJBM"/>
    <property type="match status" value="1"/>
</dbReference>
<name>A0AAU6PID8_9GAMM</name>
<dbReference type="Pfam" id="PF04607">
    <property type="entry name" value="RelA_SpoT"/>
    <property type="match status" value="1"/>
</dbReference>
<dbReference type="InterPro" id="IPR052366">
    <property type="entry name" value="GTP_Pyrophosphokinase"/>
</dbReference>
<dbReference type="CDD" id="cd05399">
    <property type="entry name" value="NT_Rel-Spo_like"/>
    <property type="match status" value="1"/>
</dbReference>
<proteinExistence type="predicted"/>